<feature type="transmembrane region" description="Helical" evidence="12">
    <location>
        <begin position="81"/>
        <end position="99"/>
    </location>
</feature>
<feature type="transmembrane region" description="Helical" evidence="12">
    <location>
        <begin position="208"/>
        <end position="227"/>
    </location>
</feature>
<comment type="catalytic activity">
    <reaction evidence="12">
        <text>UDP-N-acetyl-alpha-D-muramoyl-L-alanyl-gamma-D-glutamyl-meso-2,6-diaminopimeloyl-D-alanyl-D-alanine + di-trans,octa-cis-undecaprenyl phosphate = di-trans,octa-cis-undecaprenyl diphospho-N-acetyl-alpha-D-muramoyl-L-alanyl-D-glutamyl-meso-2,6-diaminopimeloyl-D-alanyl-D-alanine + UMP</text>
        <dbReference type="Rhea" id="RHEA:28386"/>
        <dbReference type="ChEBI" id="CHEBI:57865"/>
        <dbReference type="ChEBI" id="CHEBI:60392"/>
        <dbReference type="ChEBI" id="CHEBI:61386"/>
        <dbReference type="ChEBI" id="CHEBI:61387"/>
        <dbReference type="EC" id="2.7.8.13"/>
    </reaction>
</comment>
<evidence type="ECO:0000256" key="13">
    <source>
        <dbReference type="NCBIfam" id="TIGR00445"/>
    </source>
</evidence>
<organism evidence="14 15">
    <name type="scientific">Bradyrhizobium denitrificans</name>
    <dbReference type="NCBI Taxonomy" id="2734912"/>
    <lineage>
        <taxon>Bacteria</taxon>
        <taxon>Pseudomonadati</taxon>
        <taxon>Pseudomonadota</taxon>
        <taxon>Alphaproteobacteria</taxon>
        <taxon>Hyphomicrobiales</taxon>
        <taxon>Nitrobacteraceae</taxon>
        <taxon>Bradyrhizobium</taxon>
    </lineage>
</organism>
<evidence type="ECO:0000313" key="15">
    <source>
        <dbReference type="Proteomes" id="UP001314635"/>
    </source>
</evidence>
<dbReference type="Proteomes" id="UP001314635">
    <property type="component" value="Unassembled WGS sequence"/>
</dbReference>
<feature type="transmembrane region" description="Helical" evidence="12">
    <location>
        <begin position="142"/>
        <end position="160"/>
    </location>
</feature>
<evidence type="ECO:0000256" key="9">
    <source>
        <dbReference type="ARBA" id="ARBA00023136"/>
    </source>
</evidence>
<dbReference type="PROSITE" id="PS01347">
    <property type="entry name" value="MRAY_1"/>
    <property type="match status" value="1"/>
</dbReference>
<evidence type="ECO:0000256" key="1">
    <source>
        <dbReference type="ARBA" id="ARBA00004141"/>
    </source>
</evidence>
<gene>
    <name evidence="12" type="primary">mraY</name>
    <name evidence="14" type="ORF">JQ619_28395</name>
</gene>
<keyword evidence="12" id="KW-1003">Cell membrane</keyword>
<keyword evidence="11 12" id="KW-0961">Cell wall biogenesis/degradation</keyword>
<dbReference type="InterPro" id="IPR003524">
    <property type="entry name" value="PNAcMuramoyl-5peptid_Trfase"/>
</dbReference>
<keyword evidence="12" id="KW-0460">Magnesium</keyword>
<accession>A0ABS5GEB9</accession>
<feature type="transmembrane region" description="Helical" evidence="12">
    <location>
        <begin position="296"/>
        <end position="319"/>
    </location>
</feature>
<keyword evidence="12" id="KW-0479">Metal-binding</keyword>
<feature type="transmembrane region" description="Helical" evidence="12">
    <location>
        <begin position="271"/>
        <end position="290"/>
    </location>
</feature>
<comment type="cofactor">
    <cofactor evidence="12">
        <name>Mg(2+)</name>
        <dbReference type="ChEBI" id="CHEBI:18420"/>
    </cofactor>
</comment>
<keyword evidence="5 12" id="KW-0812">Transmembrane</keyword>
<feature type="transmembrane region" description="Helical" evidence="12">
    <location>
        <begin position="247"/>
        <end position="264"/>
    </location>
</feature>
<evidence type="ECO:0000256" key="12">
    <source>
        <dbReference type="HAMAP-Rule" id="MF_00038"/>
    </source>
</evidence>
<keyword evidence="7 12" id="KW-0573">Peptidoglycan synthesis</keyword>
<feature type="transmembrane region" description="Helical" evidence="12">
    <location>
        <begin position="346"/>
        <end position="365"/>
    </location>
</feature>
<evidence type="ECO:0000256" key="4">
    <source>
        <dbReference type="ARBA" id="ARBA00022679"/>
    </source>
</evidence>
<evidence type="ECO:0000256" key="6">
    <source>
        <dbReference type="ARBA" id="ARBA00022960"/>
    </source>
</evidence>
<dbReference type="HAMAP" id="MF_00038">
    <property type="entry name" value="MraY"/>
    <property type="match status" value="1"/>
</dbReference>
<evidence type="ECO:0000256" key="7">
    <source>
        <dbReference type="ARBA" id="ARBA00022984"/>
    </source>
</evidence>
<comment type="caution">
    <text evidence="14">The sequence shown here is derived from an EMBL/GenBank/DDBJ whole genome shotgun (WGS) entry which is preliminary data.</text>
</comment>
<feature type="transmembrane region" description="Helical" evidence="12">
    <location>
        <begin position="180"/>
        <end position="201"/>
    </location>
</feature>
<dbReference type="NCBIfam" id="TIGR00445">
    <property type="entry name" value="mraY"/>
    <property type="match status" value="1"/>
</dbReference>
<dbReference type="GO" id="GO:0016740">
    <property type="term" value="F:transferase activity"/>
    <property type="evidence" value="ECO:0007669"/>
    <property type="project" value="UniProtKB-KW"/>
</dbReference>
<dbReference type="EC" id="2.7.8.13" evidence="12 13"/>
<comment type="similarity">
    <text evidence="2 12">Belongs to the glycosyltransferase 4 family. MraY subfamily.</text>
</comment>
<evidence type="ECO:0000256" key="10">
    <source>
        <dbReference type="ARBA" id="ARBA00023306"/>
    </source>
</evidence>
<dbReference type="PANTHER" id="PTHR22926:SF5">
    <property type="entry name" value="PHOSPHO-N-ACETYLMURAMOYL-PENTAPEPTIDE-TRANSFERASE HOMOLOG"/>
    <property type="match status" value="1"/>
</dbReference>
<protein>
    <recommendedName>
        <fullName evidence="12 13">Phospho-N-acetylmuramoyl-pentapeptide-transferase</fullName>
        <ecNumber evidence="12 13">2.7.8.13</ecNumber>
    </recommendedName>
    <alternativeName>
        <fullName evidence="12">UDP-MurNAc-pentapeptide phosphotransferase</fullName>
    </alternativeName>
</protein>
<keyword evidence="10 12" id="KW-0131">Cell cycle</keyword>
<evidence type="ECO:0000256" key="3">
    <source>
        <dbReference type="ARBA" id="ARBA00022618"/>
    </source>
</evidence>
<evidence type="ECO:0000256" key="5">
    <source>
        <dbReference type="ARBA" id="ARBA00022692"/>
    </source>
</evidence>
<reference evidence="15" key="1">
    <citation type="journal article" date="2021" name="ISME J.">
        <title>Evolutionary origin and ecological implication of a unique nif island in free-living Bradyrhizobium lineages.</title>
        <authorList>
            <person name="Tao J."/>
        </authorList>
    </citation>
    <scope>NUCLEOTIDE SEQUENCE [LARGE SCALE GENOMIC DNA]</scope>
    <source>
        <strain evidence="15">SZCCT0094</strain>
    </source>
</reference>
<comment type="pathway">
    <text evidence="12">Cell wall biogenesis; peptidoglycan biosynthesis.</text>
</comment>
<keyword evidence="15" id="KW-1185">Reference proteome</keyword>
<dbReference type="InterPro" id="IPR000715">
    <property type="entry name" value="Glycosyl_transferase_4"/>
</dbReference>
<dbReference type="PANTHER" id="PTHR22926">
    <property type="entry name" value="PHOSPHO-N-ACETYLMURAMOYL-PENTAPEPTIDE-TRANSFERASE"/>
    <property type="match status" value="1"/>
</dbReference>
<dbReference type="CDD" id="cd06852">
    <property type="entry name" value="GT_MraY"/>
    <property type="match status" value="1"/>
</dbReference>
<feature type="transmembrane region" description="Helical" evidence="12">
    <location>
        <begin position="105"/>
        <end position="122"/>
    </location>
</feature>
<keyword evidence="9 12" id="KW-0472">Membrane</keyword>
<evidence type="ECO:0000313" key="14">
    <source>
        <dbReference type="EMBL" id="MBR1139682.1"/>
    </source>
</evidence>
<evidence type="ECO:0000256" key="8">
    <source>
        <dbReference type="ARBA" id="ARBA00022989"/>
    </source>
</evidence>
<keyword evidence="6 12" id="KW-0133">Cell shape</keyword>
<evidence type="ECO:0000256" key="11">
    <source>
        <dbReference type="ARBA" id="ARBA00023316"/>
    </source>
</evidence>
<proteinExistence type="inferred from homology"/>
<sequence length="368" mass="39586">MFYWLIELTNTFPSLAMFRGLLNVFRYITFRTGGAVVTGALFVFLFGPWIIDHLRLRQGKGQPIRADGPQSHIISKKGTPTMGGLMILSGLVVSTVLWANPLNPYVWIVLAVTLGFGFVGFYDDYLKVTKQSHSGFAGRARILIEAGIALVACYALVRLGRDPSSTGLAIPFFKDLVIKFGWMYVIFGAFVIVGAGNAVNLTDGLDGLAIVPVMIASASFGLIAYLAGNAVFSDYLQIHYVAGTGELAVLCGAVLGAGLGFLWFNAPPASIFMGDTGSLALGGMLGSIAVAVKHEIVLAVIGGLFVLEAVSVIVQVASFKLTGKRIFKMAPIHHHFEQLGWTEPQIVIRFWIISVMLALVGLSTLKLR</sequence>
<dbReference type="PROSITE" id="PS01348">
    <property type="entry name" value="MRAY_2"/>
    <property type="match status" value="1"/>
</dbReference>
<keyword evidence="3 12" id="KW-0132">Cell division</keyword>
<dbReference type="InterPro" id="IPR018480">
    <property type="entry name" value="PNAcMuramoyl-5peptid_Trfase_CS"/>
</dbReference>
<keyword evidence="8 12" id="KW-1133">Transmembrane helix</keyword>
<evidence type="ECO:0000256" key="2">
    <source>
        <dbReference type="ARBA" id="ARBA00005583"/>
    </source>
</evidence>
<comment type="function">
    <text evidence="12">Catalyzes the initial step of the lipid cycle reactions in the biosynthesis of the cell wall peptidoglycan: transfers peptidoglycan precursor phospho-MurNAc-pentapeptide from UDP-MurNAc-pentapeptide onto the lipid carrier undecaprenyl phosphate, yielding undecaprenyl-pyrophosphoryl-MurNAc-pentapeptide, known as lipid I.</text>
</comment>
<feature type="transmembrane region" description="Helical" evidence="12">
    <location>
        <begin position="28"/>
        <end position="51"/>
    </location>
</feature>
<comment type="subcellular location">
    <subcellularLocation>
        <location evidence="12">Cell membrane</location>
        <topology evidence="12">Multi-pass membrane protein</topology>
    </subcellularLocation>
    <subcellularLocation>
        <location evidence="1">Membrane</location>
        <topology evidence="1">Multi-pass membrane protein</topology>
    </subcellularLocation>
</comment>
<dbReference type="EMBL" id="JAFCLK010000032">
    <property type="protein sequence ID" value="MBR1139682.1"/>
    <property type="molecule type" value="Genomic_DNA"/>
</dbReference>
<dbReference type="Pfam" id="PF00953">
    <property type="entry name" value="Glycos_transf_4"/>
    <property type="match status" value="1"/>
</dbReference>
<keyword evidence="4 12" id="KW-0808">Transferase</keyword>
<name>A0ABS5GEB9_9BRAD</name>
<dbReference type="RefSeq" id="WP_012046050.1">
    <property type="nucleotide sequence ID" value="NZ_JABFDP010000003.1"/>
</dbReference>
<dbReference type="Pfam" id="PF10555">
    <property type="entry name" value="MraY_sig1"/>
    <property type="match status" value="1"/>
</dbReference>